<name>A0A7C8ZX50_OPUST</name>
<protein>
    <submittedName>
        <fullName evidence="2">Uncharacterized protein</fullName>
    </submittedName>
</protein>
<reference evidence="2" key="2">
    <citation type="submission" date="2020-07" db="EMBL/GenBank/DDBJ databases">
        <authorList>
            <person name="Vera ALvarez R."/>
            <person name="Arias-Moreno D.M."/>
            <person name="Jimenez-Jacinto V."/>
            <person name="Jimenez-Bremont J.F."/>
            <person name="Swaminathan K."/>
            <person name="Moose S.P."/>
            <person name="Guerrero-Gonzalez M.L."/>
            <person name="Marino-Ramirez L."/>
            <person name="Landsman D."/>
            <person name="Rodriguez-Kessler M."/>
            <person name="Delgado-Sanchez P."/>
        </authorList>
    </citation>
    <scope>NUCLEOTIDE SEQUENCE</scope>
    <source>
        <tissue evidence="2">Cladode</tissue>
    </source>
</reference>
<accession>A0A7C8ZX50</accession>
<keyword evidence="1" id="KW-0472">Membrane</keyword>
<feature type="transmembrane region" description="Helical" evidence="1">
    <location>
        <begin position="48"/>
        <end position="67"/>
    </location>
</feature>
<organism evidence="2">
    <name type="scientific">Opuntia streptacantha</name>
    <name type="common">Prickly pear cactus</name>
    <name type="synonym">Opuntia cardona</name>
    <dbReference type="NCBI Taxonomy" id="393608"/>
    <lineage>
        <taxon>Eukaryota</taxon>
        <taxon>Viridiplantae</taxon>
        <taxon>Streptophyta</taxon>
        <taxon>Embryophyta</taxon>
        <taxon>Tracheophyta</taxon>
        <taxon>Spermatophyta</taxon>
        <taxon>Magnoliopsida</taxon>
        <taxon>eudicotyledons</taxon>
        <taxon>Gunneridae</taxon>
        <taxon>Pentapetalae</taxon>
        <taxon>Caryophyllales</taxon>
        <taxon>Cactineae</taxon>
        <taxon>Cactaceae</taxon>
        <taxon>Opuntioideae</taxon>
        <taxon>Opuntia</taxon>
    </lineage>
</organism>
<keyword evidence="1" id="KW-1133">Transmembrane helix</keyword>
<keyword evidence="1" id="KW-0812">Transmembrane</keyword>
<evidence type="ECO:0000313" key="2">
    <source>
        <dbReference type="EMBL" id="MBA4652393.1"/>
    </source>
</evidence>
<dbReference type="EMBL" id="GISG01174473">
    <property type="protein sequence ID" value="MBA4652393.1"/>
    <property type="molecule type" value="Transcribed_RNA"/>
</dbReference>
<sequence length="100" mass="11648">MSRELGSPQAAYLVMLSGKAFQPCKCQITSVTSRFTTRLCHNFTRSRCLHYITFLSGMLSFLARWGFKGTTLLSLTRCFSHFFNFIRPKEHFKCPYIYTN</sequence>
<dbReference type="AlphaFoldDB" id="A0A7C8ZX50"/>
<evidence type="ECO:0000256" key="1">
    <source>
        <dbReference type="SAM" id="Phobius"/>
    </source>
</evidence>
<reference evidence="2" key="1">
    <citation type="journal article" date="2013" name="J. Plant Res.">
        <title>Effect of fungi and light on seed germination of three Opuntia species from semiarid lands of central Mexico.</title>
        <authorList>
            <person name="Delgado-Sanchez P."/>
            <person name="Jimenez-Bremont J.F."/>
            <person name="Guerrero-Gonzalez Mde L."/>
            <person name="Flores J."/>
        </authorList>
    </citation>
    <scope>NUCLEOTIDE SEQUENCE</scope>
    <source>
        <tissue evidence="2">Cladode</tissue>
    </source>
</reference>
<proteinExistence type="predicted"/>